<sequence>MSDVAAVSAAPQTARQPGILGGAMIVAGTSIGAGMFALPVYSAGMWFGLSMVLMVVSWFCAYSSSLYLAEASQHYRDGASYSTIAEDTLGKLGKLFATGTVAFVCFILLYAYISGGSSVVSKTAASALGMELSQSSSAILFGVVFGAVVLMGSRAVDRISIVMLGGMVLTFFGSTAMLAGNAEPALLFPDLSLAETTPYLWLAIPVMVTSFGFHGTVPSLVKHYRKDVGRVRTAILAGTVLTMVVYLFWQLAIMGNVPREQFGEVIAQGGNVATLIAAVGQSTDVSGVEAALIIFGNLALASSFLGVALGLVDLVKDWFKLDDSLKSTLLAGLLTFLPPIVLGAMLPHGFIKAIGFAALAASIFVLVLPPLMALVLRRRGVSGDFQTRGGNLRLKLVLGFGLLAVAVEVVNQFGALPKFG</sequence>
<dbReference type="InterPro" id="IPR013059">
    <property type="entry name" value="Trp_tyr_transpt"/>
</dbReference>
<keyword evidence="9 10" id="KW-0472">Membrane</keyword>
<keyword evidence="4 10" id="KW-1003">Cell membrane</keyword>
<dbReference type="GeneID" id="67180998"/>
<dbReference type="PANTHER" id="PTHR46997">
    <property type="entry name" value="LOW AFFINITY TRYPTOPHAN PERMEASE-RELATED"/>
    <property type="match status" value="1"/>
</dbReference>
<dbReference type="PROSITE" id="PS00594">
    <property type="entry name" value="AROMATIC_AA_PERMEASE_1"/>
    <property type="match status" value="1"/>
</dbReference>
<evidence type="ECO:0000256" key="3">
    <source>
        <dbReference type="ARBA" id="ARBA00022448"/>
    </source>
</evidence>
<dbReference type="HOGENOM" id="CLU_038102_2_1_6"/>
<gene>
    <name evidence="11" type="ordered locus">Fbal_0758</name>
</gene>
<feature type="transmembrane region" description="Helical" evidence="10">
    <location>
        <begin position="19"/>
        <end position="41"/>
    </location>
</feature>
<evidence type="ECO:0000256" key="8">
    <source>
        <dbReference type="ARBA" id="ARBA00022989"/>
    </source>
</evidence>
<evidence type="ECO:0000256" key="7">
    <source>
        <dbReference type="ARBA" id="ARBA00022970"/>
    </source>
</evidence>
<dbReference type="RefSeq" id="WP_013344275.1">
    <property type="nucleotide sequence ID" value="NC_014541.1"/>
</dbReference>
<evidence type="ECO:0000256" key="4">
    <source>
        <dbReference type="ARBA" id="ARBA00022475"/>
    </source>
</evidence>
<feature type="transmembrane region" description="Helical" evidence="10">
    <location>
        <begin position="233"/>
        <end position="252"/>
    </location>
</feature>
<feature type="transmembrane region" description="Helical" evidence="10">
    <location>
        <begin position="199"/>
        <end position="221"/>
    </location>
</feature>
<dbReference type="EMBL" id="CP002209">
    <property type="protein sequence ID" value="ADN74969.1"/>
    <property type="molecule type" value="Genomic_DNA"/>
</dbReference>
<dbReference type="OrthoDB" id="18749at2"/>
<keyword evidence="5 10" id="KW-0997">Cell inner membrane</keyword>
<dbReference type="eggNOG" id="COG0814">
    <property type="taxonomic scope" value="Bacteria"/>
</dbReference>
<evidence type="ECO:0000256" key="10">
    <source>
        <dbReference type="RuleBase" id="RU367149"/>
    </source>
</evidence>
<dbReference type="GO" id="GO:0015173">
    <property type="term" value="F:aromatic amino acid transmembrane transporter activity"/>
    <property type="evidence" value="ECO:0007669"/>
    <property type="project" value="UniProtKB-UniRule"/>
</dbReference>
<name>E1SSC9_FERBD</name>
<feature type="transmembrane region" description="Helical" evidence="10">
    <location>
        <begin position="133"/>
        <end position="152"/>
    </location>
</feature>
<keyword evidence="12" id="KW-1185">Reference proteome</keyword>
<dbReference type="Gene3D" id="1.20.1740.10">
    <property type="entry name" value="Amino acid/polyamine transporter I"/>
    <property type="match status" value="1"/>
</dbReference>
<feature type="transmembrane region" description="Helical" evidence="10">
    <location>
        <begin position="353"/>
        <end position="376"/>
    </location>
</feature>
<feature type="transmembrane region" description="Helical" evidence="10">
    <location>
        <begin position="327"/>
        <end position="347"/>
    </location>
</feature>
<reference evidence="11 12" key="1">
    <citation type="journal article" date="2010" name="Stand. Genomic Sci.">
        <title>Complete genome sequence of Ferrimonas balearica type strain (PAT).</title>
        <authorList>
            <person name="Nolan M."/>
            <person name="Sikorski J."/>
            <person name="Davenport K."/>
            <person name="Lucas S."/>
            <person name="Glavina Del Rio T."/>
            <person name="Tice H."/>
            <person name="Cheng J."/>
            <person name="Goodwin L."/>
            <person name="Pitluck S."/>
            <person name="Liolios K."/>
            <person name="Ivanova N."/>
            <person name="Mavromatis K."/>
            <person name="Ovchinnikova G."/>
            <person name="Pati A."/>
            <person name="Chen A."/>
            <person name="Palaniappan K."/>
            <person name="Land M."/>
            <person name="Hauser L."/>
            <person name="Chang Y."/>
            <person name="Jeffries C."/>
            <person name="Tapia R."/>
            <person name="Brettin T."/>
            <person name="Detter J."/>
            <person name="Han C."/>
            <person name="Yasawong M."/>
            <person name="Rohde M."/>
            <person name="Tindall B."/>
            <person name="Goker M."/>
            <person name="Woyke T."/>
            <person name="Bristow J."/>
            <person name="Eisen J."/>
            <person name="Markowitz V."/>
            <person name="Hugenholtz P."/>
            <person name="Kyrpides N."/>
            <person name="Klenk H."/>
            <person name="Lapidus A."/>
        </authorList>
    </citation>
    <scope>NUCLEOTIDE SEQUENCE [LARGE SCALE GENOMIC DNA]</scope>
    <source>
        <strain evidence="12">DSM 9799 / CCM 4581 / KCTC 23876 / PAT</strain>
    </source>
</reference>
<feature type="transmembrane region" description="Helical" evidence="10">
    <location>
        <begin position="47"/>
        <end position="69"/>
    </location>
</feature>
<dbReference type="GO" id="GO:0005886">
    <property type="term" value="C:plasma membrane"/>
    <property type="evidence" value="ECO:0007669"/>
    <property type="project" value="UniProtKB-SubCell"/>
</dbReference>
<feature type="transmembrane region" description="Helical" evidence="10">
    <location>
        <begin position="159"/>
        <end position="179"/>
    </location>
</feature>
<evidence type="ECO:0000313" key="11">
    <source>
        <dbReference type="EMBL" id="ADN74969.1"/>
    </source>
</evidence>
<comment type="subcellular location">
    <subcellularLocation>
        <location evidence="1 10">Cell inner membrane</location>
        <topology evidence="1 10">Multi-pass membrane protein</topology>
    </subcellularLocation>
</comment>
<feature type="transmembrane region" description="Helical" evidence="10">
    <location>
        <begin position="396"/>
        <end position="415"/>
    </location>
</feature>
<keyword evidence="7 10" id="KW-0029">Amino-acid transport</keyword>
<dbReference type="NCBIfam" id="TIGR00837">
    <property type="entry name" value="araaP"/>
    <property type="match status" value="1"/>
</dbReference>
<dbReference type="KEGG" id="fbl:Fbal_0758"/>
<dbReference type="InterPro" id="IPR013061">
    <property type="entry name" value="Trp/try_permease_CS"/>
</dbReference>
<comment type="function">
    <text evidence="10">Involved in transporting aromatic amino acids across the cytoplasmic membrane.</text>
</comment>
<dbReference type="STRING" id="550540.Fbal_0758"/>
<keyword evidence="8 10" id="KW-1133">Transmembrane helix</keyword>
<dbReference type="Proteomes" id="UP000006683">
    <property type="component" value="Chromosome"/>
</dbReference>
<dbReference type="Pfam" id="PF03222">
    <property type="entry name" value="Trp_Tyr_perm"/>
    <property type="match status" value="1"/>
</dbReference>
<dbReference type="AlphaFoldDB" id="E1SSC9"/>
<dbReference type="InterPro" id="IPR018227">
    <property type="entry name" value="Amino_acid_transport_2"/>
</dbReference>
<protein>
    <recommendedName>
        <fullName evidence="10">Aromatic amino acid permease</fullName>
    </recommendedName>
</protein>
<organism evidence="11 12">
    <name type="scientific">Ferrimonas balearica (strain DSM 9799 / CCM 4581 / KCTC 23876 / PAT)</name>
    <dbReference type="NCBI Taxonomy" id="550540"/>
    <lineage>
        <taxon>Bacteria</taxon>
        <taxon>Pseudomonadati</taxon>
        <taxon>Pseudomonadota</taxon>
        <taxon>Gammaproteobacteria</taxon>
        <taxon>Alteromonadales</taxon>
        <taxon>Ferrimonadaceae</taxon>
        <taxon>Ferrimonas</taxon>
    </lineage>
</organism>
<dbReference type="PANTHER" id="PTHR46997:SF1">
    <property type="entry name" value="LOW AFFINITY TRYPTOPHAN PERMEASE-RELATED"/>
    <property type="match status" value="1"/>
</dbReference>
<evidence type="ECO:0000256" key="2">
    <source>
        <dbReference type="ARBA" id="ARBA00005452"/>
    </source>
</evidence>
<evidence type="ECO:0000313" key="12">
    <source>
        <dbReference type="Proteomes" id="UP000006683"/>
    </source>
</evidence>
<evidence type="ECO:0000256" key="1">
    <source>
        <dbReference type="ARBA" id="ARBA00004429"/>
    </source>
</evidence>
<keyword evidence="6 10" id="KW-0812">Transmembrane</keyword>
<dbReference type="GO" id="GO:0003333">
    <property type="term" value="P:amino acid transmembrane transport"/>
    <property type="evidence" value="ECO:0007669"/>
    <property type="project" value="InterPro"/>
</dbReference>
<comment type="similarity">
    <text evidence="2 10">Belongs to the amino acid/polyamine transporter 2 family. Mtr/TnaB/TyrP permease subfamily.</text>
</comment>
<feature type="transmembrane region" description="Helical" evidence="10">
    <location>
        <begin position="95"/>
        <end position="113"/>
    </location>
</feature>
<evidence type="ECO:0000256" key="9">
    <source>
        <dbReference type="ARBA" id="ARBA00023136"/>
    </source>
</evidence>
<proteinExistence type="inferred from homology"/>
<dbReference type="PRINTS" id="PR00166">
    <property type="entry name" value="AROAAPRMEASE"/>
</dbReference>
<accession>E1SSC9</accession>
<evidence type="ECO:0000256" key="6">
    <source>
        <dbReference type="ARBA" id="ARBA00022692"/>
    </source>
</evidence>
<evidence type="ECO:0000256" key="5">
    <source>
        <dbReference type="ARBA" id="ARBA00022519"/>
    </source>
</evidence>
<keyword evidence="3 10" id="KW-0813">Transport</keyword>
<feature type="transmembrane region" description="Helical" evidence="10">
    <location>
        <begin position="290"/>
        <end position="315"/>
    </location>
</feature>